<dbReference type="Proteomes" id="UP000190328">
    <property type="component" value="Unassembled WGS sequence"/>
</dbReference>
<dbReference type="PROSITE" id="PS50847">
    <property type="entry name" value="GRAM_POS_ANCHORING"/>
    <property type="match status" value="1"/>
</dbReference>
<dbReference type="STRING" id="263852.SAMN02745116_02085"/>
<dbReference type="EMBL" id="FUXI01000026">
    <property type="protein sequence ID" value="SJZ99500.1"/>
    <property type="molecule type" value="Genomic_DNA"/>
</dbReference>
<sequence length="105" mass="11485">MNTQKKAKLLLLIFPLFALLIMGDSQRSFAVTSEGAVEFTKRGELPNTNQVTPPKADVPAPNKQLPSTGEKIVKSISILGVVLAVLAILFLWRRKKRKGVAGDEK</sequence>
<dbReference type="InterPro" id="IPR019931">
    <property type="entry name" value="LPXTG_anchor"/>
</dbReference>
<accession>A0A1T4Q6W5</accession>
<evidence type="ECO:0000256" key="1">
    <source>
        <dbReference type="ARBA" id="ARBA00022512"/>
    </source>
</evidence>
<keyword evidence="6" id="KW-1133">Transmembrane helix</keyword>
<evidence type="ECO:0000256" key="2">
    <source>
        <dbReference type="ARBA" id="ARBA00022525"/>
    </source>
</evidence>
<feature type="domain" description="Gram-positive cocci surface proteins LPxTG" evidence="8">
    <location>
        <begin position="65"/>
        <end position="103"/>
    </location>
</feature>
<feature type="signal peptide" evidence="7">
    <location>
        <begin position="1"/>
        <end position="30"/>
    </location>
</feature>
<feature type="region of interest" description="Disordered" evidence="5">
    <location>
        <begin position="44"/>
        <end position="66"/>
    </location>
</feature>
<keyword evidence="6" id="KW-0472">Membrane</keyword>
<keyword evidence="4" id="KW-0572">Peptidoglycan-anchor</keyword>
<evidence type="ECO:0000256" key="6">
    <source>
        <dbReference type="SAM" id="Phobius"/>
    </source>
</evidence>
<evidence type="ECO:0000256" key="3">
    <source>
        <dbReference type="ARBA" id="ARBA00022729"/>
    </source>
</evidence>
<keyword evidence="10" id="KW-1185">Reference proteome</keyword>
<evidence type="ECO:0000313" key="10">
    <source>
        <dbReference type="Proteomes" id="UP000190328"/>
    </source>
</evidence>
<feature type="transmembrane region" description="Helical" evidence="6">
    <location>
        <begin position="72"/>
        <end position="92"/>
    </location>
</feature>
<evidence type="ECO:0000256" key="4">
    <source>
        <dbReference type="ARBA" id="ARBA00023088"/>
    </source>
</evidence>
<name>A0A1T4Q6W5_9ENTE</name>
<dbReference type="RefSeq" id="WP_078808003.1">
    <property type="nucleotide sequence ID" value="NZ_FUXI01000026.1"/>
</dbReference>
<proteinExistence type="predicted"/>
<evidence type="ECO:0000313" key="9">
    <source>
        <dbReference type="EMBL" id="SJZ99500.1"/>
    </source>
</evidence>
<reference evidence="9 10" key="1">
    <citation type="submission" date="2017-02" db="EMBL/GenBank/DDBJ databases">
        <authorList>
            <person name="Peterson S.W."/>
        </authorList>
    </citation>
    <scope>NUCLEOTIDE SEQUENCE [LARGE SCALE GENOMIC DNA]</scope>
    <source>
        <strain evidence="9 10">ATCC BAA-1030</strain>
    </source>
</reference>
<evidence type="ECO:0000256" key="5">
    <source>
        <dbReference type="SAM" id="MobiDB-lite"/>
    </source>
</evidence>
<evidence type="ECO:0000256" key="7">
    <source>
        <dbReference type="SAM" id="SignalP"/>
    </source>
</evidence>
<feature type="chain" id="PRO_5012820691" evidence="7">
    <location>
        <begin position="31"/>
        <end position="105"/>
    </location>
</feature>
<protein>
    <submittedName>
        <fullName evidence="9">LPXTG-motif cell wall anchor domain-containing protein</fullName>
    </submittedName>
</protein>
<dbReference type="AlphaFoldDB" id="A0A1T4Q6W5"/>
<evidence type="ECO:0000259" key="8">
    <source>
        <dbReference type="PROSITE" id="PS50847"/>
    </source>
</evidence>
<keyword evidence="3 7" id="KW-0732">Signal</keyword>
<gene>
    <name evidence="9" type="ORF">SAMN02745116_02085</name>
</gene>
<dbReference type="NCBIfam" id="TIGR01167">
    <property type="entry name" value="LPXTG_anchor"/>
    <property type="match status" value="1"/>
</dbReference>
<organism evidence="9 10">
    <name type="scientific">Pilibacter termitis</name>
    <dbReference type="NCBI Taxonomy" id="263852"/>
    <lineage>
        <taxon>Bacteria</taxon>
        <taxon>Bacillati</taxon>
        <taxon>Bacillota</taxon>
        <taxon>Bacilli</taxon>
        <taxon>Lactobacillales</taxon>
        <taxon>Enterococcaceae</taxon>
        <taxon>Pilibacter</taxon>
    </lineage>
</organism>
<keyword evidence="6" id="KW-0812">Transmembrane</keyword>
<keyword evidence="2" id="KW-0964">Secreted</keyword>
<keyword evidence="1" id="KW-0134">Cell wall</keyword>
<dbReference type="Pfam" id="PF00746">
    <property type="entry name" value="Gram_pos_anchor"/>
    <property type="match status" value="1"/>
</dbReference>